<sequence length="401" mass="43058">MSLHHGRHYLAIPGPSVMPDEVLAAMHRPAPNIYEGDLVETTATLVRDLKWVARTAHEVAMYAANGHGAWEAALANTVRPGETVLVLASGQFGHGWAEMARRLGIEVELIDFGMTAPADPARLEEALRADRTHVIRAVLCCHVDTSTGILSDTAALAAARDAAGHPALLMMDCIASLAADRFEMDAWGADVMVSGSQKGLMTPPGMAFVWFGPRAAEARARVSPSSYWDWRPRSAPEFYYQHFCGTAPTHHLFALRQALDMLKAEGMEGIWARHDTLARAYWAAVEAWGQGGAMRLNVADPSARSRAVTSVHLPGGEGERLRRWCSETLGVTLGLAIGREPRDDYFRIGHMGHVNAHMALGVVGVIEAGLLALGIPHGAGAGRAAAQVVAEAVSPLRRAAE</sequence>
<dbReference type="Pfam" id="PF00266">
    <property type="entry name" value="Aminotran_5"/>
    <property type="match status" value="1"/>
</dbReference>
<dbReference type="OrthoDB" id="389074at2"/>
<evidence type="ECO:0000256" key="2">
    <source>
        <dbReference type="ARBA" id="ARBA00009236"/>
    </source>
</evidence>
<dbReference type="GO" id="GO:0008453">
    <property type="term" value="F:alanine-glyoxylate transaminase activity"/>
    <property type="evidence" value="ECO:0007669"/>
    <property type="project" value="TreeGrafter"/>
</dbReference>
<dbReference type="GO" id="GO:0019265">
    <property type="term" value="P:glycine biosynthetic process, by transamination of glyoxylate"/>
    <property type="evidence" value="ECO:0007669"/>
    <property type="project" value="TreeGrafter"/>
</dbReference>
<keyword evidence="7" id="KW-0808">Transferase</keyword>
<dbReference type="Gene3D" id="3.90.1150.10">
    <property type="entry name" value="Aspartate Aminotransferase, domain 1"/>
    <property type="match status" value="1"/>
</dbReference>
<reference evidence="7 8" key="1">
    <citation type="submission" date="2018-10" db="EMBL/GenBank/DDBJ databases">
        <title>Histidinibacterium lentulum gen. nov., sp. nov., a marine bacterium from the culture broth of Picochlorum sp. 122.</title>
        <authorList>
            <person name="Wang G."/>
        </authorList>
    </citation>
    <scope>NUCLEOTIDE SEQUENCE [LARGE SCALE GENOMIC DNA]</scope>
    <source>
        <strain evidence="7 8">B17</strain>
    </source>
</reference>
<dbReference type="InterPro" id="IPR015422">
    <property type="entry name" value="PyrdxlP-dep_Trfase_small"/>
</dbReference>
<feature type="binding site" evidence="4">
    <location>
        <position position="347"/>
    </location>
    <ligand>
        <name>substrate</name>
    </ligand>
</feature>
<dbReference type="Gene3D" id="3.40.640.10">
    <property type="entry name" value="Type I PLP-dependent aspartate aminotransferase-like (Major domain)"/>
    <property type="match status" value="1"/>
</dbReference>
<evidence type="ECO:0000256" key="5">
    <source>
        <dbReference type="PIRSR" id="PIRSR000524-50"/>
    </source>
</evidence>
<organism evidence="7 8">
    <name type="scientific">Histidinibacterium lentulum</name>
    <dbReference type="NCBI Taxonomy" id="2480588"/>
    <lineage>
        <taxon>Bacteria</taxon>
        <taxon>Pseudomonadati</taxon>
        <taxon>Pseudomonadota</taxon>
        <taxon>Alphaproteobacteria</taxon>
        <taxon>Rhodobacterales</taxon>
        <taxon>Paracoccaceae</taxon>
        <taxon>Histidinibacterium</taxon>
    </lineage>
</organism>
<dbReference type="InterPro" id="IPR015421">
    <property type="entry name" value="PyrdxlP-dep_Trfase_major"/>
</dbReference>
<gene>
    <name evidence="7" type="ORF">EAT49_03150</name>
</gene>
<keyword evidence="7" id="KW-0032">Aminotransferase</keyword>
<dbReference type="InterPro" id="IPR000192">
    <property type="entry name" value="Aminotrans_V_dom"/>
</dbReference>
<dbReference type="Proteomes" id="UP000268016">
    <property type="component" value="Unassembled WGS sequence"/>
</dbReference>
<dbReference type="AlphaFoldDB" id="A0A3N2R7D5"/>
<proteinExistence type="inferred from homology"/>
<evidence type="ECO:0000256" key="3">
    <source>
        <dbReference type="ARBA" id="ARBA00022898"/>
    </source>
</evidence>
<evidence type="ECO:0000256" key="4">
    <source>
        <dbReference type="PIRSR" id="PIRSR000524-1"/>
    </source>
</evidence>
<keyword evidence="3 5" id="KW-0663">Pyridoxal phosphate</keyword>
<evidence type="ECO:0000313" key="7">
    <source>
        <dbReference type="EMBL" id="ROU03318.1"/>
    </source>
</evidence>
<name>A0A3N2R7D5_9RHOB</name>
<evidence type="ECO:0000259" key="6">
    <source>
        <dbReference type="Pfam" id="PF00266"/>
    </source>
</evidence>
<accession>A0A3N2R7D5</accession>
<comment type="caution">
    <text evidence="7">The sequence shown here is derived from an EMBL/GenBank/DDBJ whole genome shotgun (WGS) entry which is preliminary data.</text>
</comment>
<comment type="similarity">
    <text evidence="2">Belongs to the class-V pyridoxal-phosphate-dependent aminotransferase family.</text>
</comment>
<comment type="cofactor">
    <cofactor evidence="1 5">
        <name>pyridoxal 5'-phosphate</name>
        <dbReference type="ChEBI" id="CHEBI:597326"/>
    </cofactor>
</comment>
<evidence type="ECO:0000313" key="8">
    <source>
        <dbReference type="Proteomes" id="UP000268016"/>
    </source>
</evidence>
<evidence type="ECO:0000256" key="1">
    <source>
        <dbReference type="ARBA" id="ARBA00001933"/>
    </source>
</evidence>
<dbReference type="FunFam" id="3.90.1150.10:FF:000204">
    <property type="entry name" value="Hypothetical aminotransferase"/>
    <property type="match status" value="1"/>
</dbReference>
<dbReference type="GO" id="GO:0004760">
    <property type="term" value="F:L-serine-pyruvate transaminase activity"/>
    <property type="evidence" value="ECO:0007669"/>
    <property type="project" value="TreeGrafter"/>
</dbReference>
<dbReference type="PANTHER" id="PTHR21152:SF40">
    <property type="entry name" value="ALANINE--GLYOXYLATE AMINOTRANSFERASE"/>
    <property type="match status" value="1"/>
</dbReference>
<dbReference type="SUPFAM" id="SSF53383">
    <property type="entry name" value="PLP-dependent transferases"/>
    <property type="match status" value="1"/>
</dbReference>
<dbReference type="PANTHER" id="PTHR21152">
    <property type="entry name" value="AMINOTRANSFERASE CLASS V"/>
    <property type="match status" value="1"/>
</dbReference>
<dbReference type="EMBL" id="RDRB01000002">
    <property type="protein sequence ID" value="ROU03318.1"/>
    <property type="molecule type" value="Genomic_DNA"/>
</dbReference>
<feature type="domain" description="Aminotransferase class V" evidence="6">
    <location>
        <begin position="70"/>
        <end position="331"/>
    </location>
</feature>
<dbReference type="InterPro" id="IPR015424">
    <property type="entry name" value="PyrdxlP-dep_Trfase"/>
</dbReference>
<dbReference type="InterPro" id="IPR024169">
    <property type="entry name" value="SP_NH2Trfase/AEP_transaminase"/>
</dbReference>
<feature type="modified residue" description="N6-(pyridoxal phosphate)lysine" evidence="5">
    <location>
        <position position="198"/>
    </location>
</feature>
<dbReference type="RefSeq" id="WP_123640853.1">
    <property type="nucleotide sequence ID" value="NZ_ML119082.1"/>
</dbReference>
<protein>
    <submittedName>
        <fullName evidence="7">Alanine--glyoxylate aminotransferase family protein</fullName>
    </submittedName>
</protein>
<keyword evidence="8" id="KW-1185">Reference proteome</keyword>
<dbReference type="PIRSF" id="PIRSF000524">
    <property type="entry name" value="SPT"/>
    <property type="match status" value="1"/>
</dbReference>